<dbReference type="InterPro" id="IPR030946">
    <property type="entry name" value="EcfA2"/>
</dbReference>
<evidence type="ECO:0000313" key="10">
    <source>
        <dbReference type="EMBL" id="EGD48275.1"/>
    </source>
</evidence>
<dbReference type="PROSITE" id="PS00211">
    <property type="entry name" value="ABC_TRANSPORTER_1"/>
    <property type="match status" value="1"/>
</dbReference>
<comment type="similarity">
    <text evidence="8">Belongs to the ABC transporter superfamily. Energy-coupling factor EcfA family.</text>
</comment>
<dbReference type="SMART" id="SM00382">
    <property type="entry name" value="AAA"/>
    <property type="match status" value="1"/>
</dbReference>
<feature type="domain" description="ABC transporter" evidence="9">
    <location>
        <begin position="2"/>
        <end position="243"/>
    </location>
</feature>
<dbReference type="RefSeq" id="WP_004618335.1">
    <property type="nucleotide sequence ID" value="NZ_ACXX02000004.1"/>
</dbReference>
<evidence type="ECO:0000259" key="9">
    <source>
        <dbReference type="PROSITE" id="PS50893"/>
    </source>
</evidence>
<dbReference type="InterPro" id="IPR017871">
    <property type="entry name" value="ABC_transporter-like_CS"/>
</dbReference>
<protein>
    <recommendedName>
        <fullName evidence="8">Energy-coupling factor transporter ATP-binding protein EcfA2</fullName>
        <ecNumber evidence="8">7.-.-.-</ecNumber>
    </recommendedName>
</protein>
<comment type="subcellular location">
    <subcellularLocation>
        <location evidence="1 8">Cell membrane</location>
        <topology evidence="1 8">Peripheral membrane protein</topology>
    </subcellularLocation>
</comment>
<dbReference type="NCBIfam" id="TIGR04521">
    <property type="entry name" value="ECF_ATPase_2"/>
    <property type="match status" value="1"/>
</dbReference>
<evidence type="ECO:0000256" key="5">
    <source>
        <dbReference type="ARBA" id="ARBA00022840"/>
    </source>
</evidence>
<gene>
    <name evidence="10" type="ORF">Cpap_2425</name>
</gene>
<dbReference type="GO" id="GO:0042626">
    <property type="term" value="F:ATPase-coupled transmembrane transporter activity"/>
    <property type="evidence" value="ECO:0007669"/>
    <property type="project" value="TreeGrafter"/>
</dbReference>
<evidence type="ECO:0000256" key="3">
    <source>
        <dbReference type="ARBA" id="ARBA00022475"/>
    </source>
</evidence>
<dbReference type="InterPro" id="IPR015856">
    <property type="entry name" value="ABC_transpr_CbiO/EcfA_su"/>
</dbReference>
<dbReference type="Pfam" id="PF00005">
    <property type="entry name" value="ABC_tran"/>
    <property type="match status" value="1"/>
</dbReference>
<evidence type="ECO:0000256" key="2">
    <source>
        <dbReference type="ARBA" id="ARBA00022448"/>
    </source>
</evidence>
<dbReference type="PROSITE" id="PS50893">
    <property type="entry name" value="ABC_TRANSPORTER_2"/>
    <property type="match status" value="1"/>
</dbReference>
<dbReference type="EC" id="7.-.-.-" evidence="8"/>
<keyword evidence="2 8" id="KW-0813">Transport</keyword>
<comment type="function">
    <text evidence="8">ATP-binding (A) component of a common energy-coupling factor (ECF) ABC-transporter complex.</text>
</comment>
<dbReference type="GO" id="GO:0043190">
    <property type="term" value="C:ATP-binding cassette (ABC) transporter complex"/>
    <property type="evidence" value="ECO:0007669"/>
    <property type="project" value="TreeGrafter"/>
</dbReference>
<dbReference type="PANTHER" id="PTHR43553">
    <property type="entry name" value="HEAVY METAL TRANSPORTER"/>
    <property type="match status" value="1"/>
</dbReference>
<dbReference type="STRING" id="588581.Cpap_2425"/>
<dbReference type="OrthoDB" id="9784332at2"/>
<dbReference type="AlphaFoldDB" id="F1TB71"/>
<name>F1TB71_9FIRM</name>
<reference evidence="10" key="2">
    <citation type="submission" date="2011-01" db="EMBL/GenBank/DDBJ databases">
        <title>The Non-contiguous Finished genome of Clostridium papyrosolvens.</title>
        <authorList>
            <person name="Lucas S."/>
            <person name="Copeland A."/>
            <person name="Lapidus A."/>
            <person name="Cheng J.-F."/>
            <person name="Goodwin L."/>
            <person name="Pitluck S."/>
            <person name="Misra M."/>
            <person name="Chertkov O."/>
            <person name="Detter J.C."/>
            <person name="Han C."/>
            <person name="Tapia R."/>
            <person name="Land M."/>
            <person name="Hauser L."/>
            <person name="Kyrpides N."/>
            <person name="Ivanova N."/>
            <person name="Pagani I."/>
            <person name="Mouttaki H."/>
            <person name="He Z."/>
            <person name="Zhou J."/>
            <person name="Hemme C.L."/>
            <person name="Woyke T."/>
        </authorList>
    </citation>
    <scope>NUCLEOTIDE SEQUENCE [LARGE SCALE GENOMIC DNA]</scope>
    <source>
        <strain evidence="10">DSM 2782</strain>
    </source>
</reference>
<dbReference type="InterPro" id="IPR003593">
    <property type="entry name" value="AAA+_ATPase"/>
</dbReference>
<dbReference type="InterPro" id="IPR050095">
    <property type="entry name" value="ECF_ABC_transporter_ATP-bd"/>
</dbReference>
<keyword evidence="3 8" id="KW-1003">Cell membrane</keyword>
<dbReference type="Proteomes" id="UP000003860">
    <property type="component" value="Unassembled WGS sequence"/>
</dbReference>
<dbReference type="GO" id="GO:0016887">
    <property type="term" value="F:ATP hydrolysis activity"/>
    <property type="evidence" value="ECO:0007669"/>
    <property type="project" value="InterPro"/>
</dbReference>
<accession>F1TB71</accession>
<keyword evidence="11" id="KW-1185">Reference proteome</keyword>
<dbReference type="eggNOG" id="COG1122">
    <property type="taxonomic scope" value="Bacteria"/>
</dbReference>
<dbReference type="GO" id="GO:0005524">
    <property type="term" value="F:ATP binding"/>
    <property type="evidence" value="ECO:0007669"/>
    <property type="project" value="UniProtKB-UniRule"/>
</dbReference>
<dbReference type="InterPro" id="IPR003439">
    <property type="entry name" value="ABC_transporter-like_ATP-bd"/>
</dbReference>
<dbReference type="CDD" id="cd03225">
    <property type="entry name" value="ABC_cobalt_CbiO_domain1"/>
    <property type="match status" value="1"/>
</dbReference>
<evidence type="ECO:0000256" key="1">
    <source>
        <dbReference type="ARBA" id="ARBA00004202"/>
    </source>
</evidence>
<comment type="subunit">
    <text evidence="8">Forms a stable energy-coupling factor (ECF) transporter complex composed of 2 membrane-embedded substrate-binding proteins (S component), 2 ATP-binding proteins (A component) and 2 transmembrane proteins (T component).</text>
</comment>
<comment type="caution">
    <text evidence="10">The sequence shown here is derived from an EMBL/GenBank/DDBJ whole genome shotgun (WGS) entry which is preliminary data.</text>
</comment>
<evidence type="ECO:0000256" key="4">
    <source>
        <dbReference type="ARBA" id="ARBA00022741"/>
    </source>
</evidence>
<keyword evidence="5 8" id="KW-0067">ATP-binding</keyword>
<keyword evidence="6" id="KW-1278">Translocase</keyword>
<dbReference type="SUPFAM" id="SSF52540">
    <property type="entry name" value="P-loop containing nucleoside triphosphate hydrolases"/>
    <property type="match status" value="1"/>
</dbReference>
<proteinExistence type="inferred from homology"/>
<dbReference type="EMBL" id="ACXX02000004">
    <property type="protein sequence ID" value="EGD48275.1"/>
    <property type="molecule type" value="Genomic_DNA"/>
</dbReference>
<dbReference type="FunFam" id="3.40.50.300:FF:000224">
    <property type="entry name" value="Energy-coupling factor transporter ATP-binding protein EcfA"/>
    <property type="match status" value="1"/>
</dbReference>
<evidence type="ECO:0000256" key="6">
    <source>
        <dbReference type="ARBA" id="ARBA00022967"/>
    </source>
</evidence>
<dbReference type="InterPro" id="IPR027417">
    <property type="entry name" value="P-loop_NTPase"/>
</dbReference>
<evidence type="ECO:0000256" key="7">
    <source>
        <dbReference type="ARBA" id="ARBA00023136"/>
    </source>
</evidence>
<evidence type="ECO:0000313" key="11">
    <source>
        <dbReference type="Proteomes" id="UP000003860"/>
    </source>
</evidence>
<dbReference type="Gene3D" id="3.40.50.300">
    <property type="entry name" value="P-loop containing nucleotide triphosphate hydrolases"/>
    <property type="match status" value="1"/>
</dbReference>
<organism evidence="10 11">
    <name type="scientific">Ruminiclostridium papyrosolvens DSM 2782</name>
    <dbReference type="NCBI Taxonomy" id="588581"/>
    <lineage>
        <taxon>Bacteria</taxon>
        <taxon>Bacillati</taxon>
        <taxon>Bacillota</taxon>
        <taxon>Clostridia</taxon>
        <taxon>Eubacteriales</taxon>
        <taxon>Oscillospiraceae</taxon>
        <taxon>Ruminiclostridium</taxon>
    </lineage>
</organism>
<sequence length="285" mass="31571">MIRLENIFYSYDDISGNTLFTLDNINLTIERGEFIAIIGQTGSGKSTLVQLINGLEVAKAGTVKYLDQNIYDNDYDLYKLRKMVGVVFQYPEDQLFQLDVLSDVCFGPLNFGLAHEEAVKKAKEALKMVSLDEMYYQMSPFELSGGQKRRVAVAGVLAADPEVLILDEITAGLDAKGKKEILSLIKRLHQEKQITVIMVSHSMEDVANYADRVVVMEKGAIVLDDTPRNIFKQYETLVRIGLTVPRVTSVLNHLKDRGLDVDTSAITIEDATKSILSALGGGACE</sequence>
<evidence type="ECO:0000256" key="8">
    <source>
        <dbReference type="RuleBase" id="RU365104"/>
    </source>
</evidence>
<reference evidence="10" key="1">
    <citation type="submission" date="2009-07" db="EMBL/GenBank/DDBJ databases">
        <authorList>
            <consortium name="US DOE Joint Genome Institute (JGI-PGF)"/>
            <person name="Lucas S."/>
            <person name="Copeland A."/>
            <person name="Lapidus A."/>
            <person name="Glavina del Rio T."/>
            <person name="Tice H."/>
            <person name="Bruce D."/>
            <person name="Goodwin L."/>
            <person name="Pitluck S."/>
            <person name="Larimer F."/>
            <person name="Land M.L."/>
            <person name="Mouttaki H."/>
            <person name="He Z."/>
            <person name="Zhou J."/>
            <person name="Hemme C.L."/>
        </authorList>
    </citation>
    <scope>NUCLEOTIDE SEQUENCE [LARGE SCALE GENOMIC DNA]</scope>
    <source>
        <strain evidence="10">DSM 2782</strain>
    </source>
</reference>
<dbReference type="PANTHER" id="PTHR43553:SF27">
    <property type="entry name" value="ENERGY-COUPLING FACTOR TRANSPORTER ATP-BINDING PROTEIN ECFA2"/>
    <property type="match status" value="1"/>
</dbReference>
<keyword evidence="4 8" id="KW-0547">Nucleotide-binding</keyword>
<keyword evidence="7 8" id="KW-0472">Membrane</keyword>